<dbReference type="EMBL" id="CCSB01000002">
    <property type="protein sequence ID" value="CDZ77513.1"/>
    <property type="molecule type" value="Genomic_DNA"/>
</dbReference>
<dbReference type="SUPFAM" id="SSF52833">
    <property type="entry name" value="Thioredoxin-like"/>
    <property type="match status" value="1"/>
</dbReference>
<organism evidence="1 2">
    <name type="scientific">Legionella massiliensis</name>
    <dbReference type="NCBI Taxonomy" id="1034943"/>
    <lineage>
        <taxon>Bacteria</taxon>
        <taxon>Pseudomonadati</taxon>
        <taxon>Pseudomonadota</taxon>
        <taxon>Gammaproteobacteria</taxon>
        <taxon>Legionellales</taxon>
        <taxon>Legionellaceae</taxon>
        <taxon>Legionella</taxon>
    </lineage>
</organism>
<proteinExistence type="predicted"/>
<dbReference type="OrthoDB" id="9785445at2"/>
<dbReference type="AlphaFoldDB" id="A0A078L0I7"/>
<dbReference type="InterPro" id="IPR036249">
    <property type="entry name" value="Thioredoxin-like_sf"/>
</dbReference>
<dbReference type="Proteomes" id="UP000044071">
    <property type="component" value="Unassembled WGS sequence"/>
</dbReference>
<protein>
    <recommendedName>
        <fullName evidence="3">Thioredoxin domain-containing protein</fullName>
    </recommendedName>
</protein>
<keyword evidence="2" id="KW-1185">Reference proteome</keyword>
<dbReference type="STRING" id="1034943.BN59_01796"/>
<dbReference type="RefSeq" id="WP_043874039.1">
    <property type="nucleotide sequence ID" value="NZ_CCVW01000002.1"/>
</dbReference>
<dbReference type="eggNOG" id="COG1999">
    <property type="taxonomic scope" value="Bacteria"/>
</dbReference>
<name>A0A078L0I7_9GAMM</name>
<evidence type="ECO:0000313" key="2">
    <source>
        <dbReference type="Proteomes" id="UP000044071"/>
    </source>
</evidence>
<evidence type="ECO:0000313" key="1">
    <source>
        <dbReference type="EMBL" id="CDZ77513.1"/>
    </source>
</evidence>
<accession>A0A078L0I7</accession>
<sequence>MKMTKRNYFILLVLALIFAAPGITAYLYYLNPQWLTAATTNKGTLLTPPVLFSEIAQGKPKWRLVYWYPENCEAACLQEADKLARVRLALGRHLYEVDEWLVLAEQNQQVQGAIASSLKETDIHVLSLAKALPILDEKPKVFIANPKGYLVLAYGDDAKPQDIFHDIKQLLNTTEKKSD</sequence>
<gene>
    <name evidence="1" type="ORF">BN59_01796</name>
</gene>
<evidence type="ECO:0008006" key="3">
    <source>
        <dbReference type="Google" id="ProtNLM"/>
    </source>
</evidence>
<reference evidence="1 2" key="1">
    <citation type="submission" date="2014-06" db="EMBL/GenBank/DDBJ databases">
        <authorList>
            <person name="Urmite Genomes Urmite Genomes"/>
        </authorList>
    </citation>
    <scope>NUCLEOTIDE SEQUENCE [LARGE SCALE GENOMIC DNA]</scope>
</reference>